<sequence length="93" mass="9907">MTTIRLPSDFREFLRLLSEHGVRYLVVGGYAVGYHGYPRTTGPAQFGSGPPVQEERPGDCRGVSQSGHAISSVLSSRGVARRCHGGDLSSSSS</sequence>
<dbReference type="SUPFAM" id="SSF81301">
    <property type="entry name" value="Nucleotidyltransferase"/>
    <property type="match status" value="1"/>
</dbReference>
<gene>
    <name evidence="2" type="ORF">CRI94_11115</name>
</gene>
<comment type="caution">
    <text evidence="2">The sequence shown here is derived from an EMBL/GenBank/DDBJ whole genome shotgun (WGS) entry which is preliminary data.</text>
</comment>
<organism evidence="2 3">
    <name type="scientific">Longibacter salinarum</name>
    <dbReference type="NCBI Taxonomy" id="1850348"/>
    <lineage>
        <taxon>Bacteria</taxon>
        <taxon>Pseudomonadati</taxon>
        <taxon>Rhodothermota</taxon>
        <taxon>Rhodothermia</taxon>
        <taxon>Rhodothermales</taxon>
        <taxon>Salisaetaceae</taxon>
        <taxon>Longibacter</taxon>
    </lineage>
</organism>
<proteinExistence type="predicted"/>
<keyword evidence="3" id="KW-1185">Reference proteome</keyword>
<evidence type="ECO:0000313" key="3">
    <source>
        <dbReference type="Proteomes" id="UP000220102"/>
    </source>
</evidence>
<dbReference type="AlphaFoldDB" id="A0A2A8CX16"/>
<accession>A0A2A8CX16</accession>
<evidence type="ECO:0000313" key="2">
    <source>
        <dbReference type="EMBL" id="PEN13186.1"/>
    </source>
</evidence>
<dbReference type="EMBL" id="PDEQ01000005">
    <property type="protein sequence ID" value="PEN13186.1"/>
    <property type="molecule type" value="Genomic_DNA"/>
</dbReference>
<name>A0A2A8CX16_9BACT</name>
<feature type="region of interest" description="Disordered" evidence="1">
    <location>
        <begin position="40"/>
        <end position="66"/>
    </location>
</feature>
<dbReference type="Proteomes" id="UP000220102">
    <property type="component" value="Unassembled WGS sequence"/>
</dbReference>
<evidence type="ECO:0000256" key="1">
    <source>
        <dbReference type="SAM" id="MobiDB-lite"/>
    </source>
</evidence>
<reference evidence="2 3" key="1">
    <citation type="submission" date="2017-10" db="EMBL/GenBank/DDBJ databases">
        <title>Draft genome of Longibacter Salinarum.</title>
        <authorList>
            <person name="Goh K.M."/>
            <person name="Shamsir M.S."/>
            <person name="Lim S.W."/>
        </authorList>
    </citation>
    <scope>NUCLEOTIDE SEQUENCE [LARGE SCALE GENOMIC DNA]</scope>
    <source>
        <strain evidence="2 3">KCTC 52045</strain>
    </source>
</reference>
<dbReference type="InterPro" id="IPR043519">
    <property type="entry name" value="NT_sf"/>
</dbReference>
<protein>
    <submittedName>
        <fullName evidence="2">Uncharacterized protein</fullName>
    </submittedName>
</protein>